<keyword evidence="1" id="KW-0812">Transmembrane</keyword>
<keyword evidence="1" id="KW-0472">Membrane</keyword>
<protein>
    <submittedName>
        <fullName evidence="2">Uncharacterized protein</fullName>
    </submittedName>
</protein>
<evidence type="ECO:0000313" key="3">
    <source>
        <dbReference type="Proteomes" id="UP001220010"/>
    </source>
</evidence>
<feature type="transmembrane region" description="Helical" evidence="1">
    <location>
        <begin position="33"/>
        <end position="51"/>
    </location>
</feature>
<feature type="transmembrane region" description="Helical" evidence="1">
    <location>
        <begin position="87"/>
        <end position="107"/>
    </location>
</feature>
<sequence>MREEEKFEVIWDNAQRMPEMERIVFYELERKKLVVGLLLAISFFGGGGLIYSGKTVKGALLLLANGLLLAGFLSLQGLGPLTTGETFVGGSVFLIPLILAIYVYSMVEAKRAIEKYNKRLYLMVFDRRPP</sequence>
<gene>
    <name evidence="2" type="ORF">P0O15_11160</name>
</gene>
<keyword evidence="1" id="KW-1133">Transmembrane helix</keyword>
<dbReference type="Proteomes" id="UP001220010">
    <property type="component" value="Unassembled WGS sequence"/>
</dbReference>
<dbReference type="RefSeq" id="WP_316967442.1">
    <property type="nucleotide sequence ID" value="NZ_JARFPK010000057.1"/>
</dbReference>
<accession>A0ABT5XAJ2</accession>
<organism evidence="2 3">
    <name type="scientific">Candidatus Methanocrinis natronophilus</name>
    <dbReference type="NCBI Taxonomy" id="3033396"/>
    <lineage>
        <taxon>Archaea</taxon>
        <taxon>Methanobacteriati</taxon>
        <taxon>Methanobacteriota</taxon>
        <taxon>Stenosarchaea group</taxon>
        <taxon>Methanomicrobia</taxon>
        <taxon>Methanotrichales</taxon>
        <taxon>Methanotrichaceae</taxon>
        <taxon>Methanocrinis</taxon>
    </lineage>
</organism>
<evidence type="ECO:0000313" key="2">
    <source>
        <dbReference type="EMBL" id="MDF0591716.1"/>
    </source>
</evidence>
<reference evidence="2 3" key="1">
    <citation type="submission" date="2023-03" db="EMBL/GenBank/DDBJ databases">
        <title>WGS of Methanotrichaceae archaeon Mx.</title>
        <authorList>
            <person name="Sorokin D.Y."/>
            <person name="Merkel A.Y."/>
        </authorList>
    </citation>
    <scope>NUCLEOTIDE SEQUENCE [LARGE SCALE GENOMIC DNA]</scope>
    <source>
        <strain evidence="2 3">Mx</strain>
    </source>
</reference>
<proteinExistence type="predicted"/>
<dbReference type="EMBL" id="JARFPK010000057">
    <property type="protein sequence ID" value="MDF0591716.1"/>
    <property type="molecule type" value="Genomic_DNA"/>
</dbReference>
<keyword evidence="3" id="KW-1185">Reference proteome</keyword>
<feature type="transmembrane region" description="Helical" evidence="1">
    <location>
        <begin position="58"/>
        <end position="75"/>
    </location>
</feature>
<name>A0ABT5XAJ2_9EURY</name>
<comment type="caution">
    <text evidence="2">The sequence shown here is derived from an EMBL/GenBank/DDBJ whole genome shotgun (WGS) entry which is preliminary data.</text>
</comment>
<evidence type="ECO:0000256" key="1">
    <source>
        <dbReference type="SAM" id="Phobius"/>
    </source>
</evidence>